<gene>
    <name evidence="1" type="ORF">MAR_034685</name>
</gene>
<dbReference type="InterPro" id="IPR043519">
    <property type="entry name" value="NT_sf"/>
</dbReference>
<accession>A0ABY7EKR9</accession>
<dbReference type="Proteomes" id="UP001164746">
    <property type="component" value="Chromosome 7"/>
</dbReference>
<sequence>MPMERPCFSLLITIPGSKATRAIPSSFNEVARVKILSVEVRSDNMLPVWTQMKLYGIKPGRKSNKSSVENGIYHNWFAKDDCSKYSSNSDSSDFKDDTLVKSWVKQMREDFDHEAKACGVNVDADADQKFINEAKERLEAESVEQGDSEQLEKLGYTTEEYLAMLKDTSMSSGQGDGVVRYVERTADSHKGNNMYAEIEDKIVDDIDDFDVGESQYADGTEHGDSYVTLINDDEEYDGDVIDVSQVDRNAPAVIQSEENHLWSELEIEDFVNIAPAESAVEPAWIPPIPLTRGKSGVFDIEELITLLVSINAKDHVTIRIPPVYSFSDYMVIVSAKSKRHLKAMTEDLKWTVT</sequence>
<organism evidence="1 2">
    <name type="scientific">Mya arenaria</name>
    <name type="common">Soft-shell clam</name>
    <dbReference type="NCBI Taxonomy" id="6604"/>
    <lineage>
        <taxon>Eukaryota</taxon>
        <taxon>Metazoa</taxon>
        <taxon>Spiralia</taxon>
        <taxon>Lophotrochozoa</taxon>
        <taxon>Mollusca</taxon>
        <taxon>Bivalvia</taxon>
        <taxon>Autobranchia</taxon>
        <taxon>Heteroconchia</taxon>
        <taxon>Euheterodonta</taxon>
        <taxon>Imparidentia</taxon>
        <taxon>Neoheterodontei</taxon>
        <taxon>Myida</taxon>
        <taxon>Myoidea</taxon>
        <taxon>Myidae</taxon>
        <taxon>Mya</taxon>
    </lineage>
</organism>
<evidence type="ECO:0000313" key="2">
    <source>
        <dbReference type="Proteomes" id="UP001164746"/>
    </source>
</evidence>
<keyword evidence="2" id="KW-1185">Reference proteome</keyword>
<dbReference type="Gene3D" id="3.30.460.10">
    <property type="entry name" value="Beta Polymerase, domain 2"/>
    <property type="match status" value="1"/>
</dbReference>
<dbReference type="SUPFAM" id="SSF81301">
    <property type="entry name" value="Nucleotidyltransferase"/>
    <property type="match status" value="1"/>
</dbReference>
<protein>
    <submittedName>
        <fullName evidence="1">Uncharacterized protein</fullName>
    </submittedName>
</protein>
<dbReference type="Pfam" id="PF02410">
    <property type="entry name" value="RsfS"/>
    <property type="match status" value="1"/>
</dbReference>
<dbReference type="EMBL" id="CP111018">
    <property type="protein sequence ID" value="WAR09609.1"/>
    <property type="molecule type" value="Genomic_DNA"/>
</dbReference>
<name>A0ABY7EKR9_MYAAR</name>
<evidence type="ECO:0000313" key="1">
    <source>
        <dbReference type="EMBL" id="WAR09609.1"/>
    </source>
</evidence>
<proteinExistence type="predicted"/>
<reference evidence="1" key="1">
    <citation type="submission" date="2022-11" db="EMBL/GenBank/DDBJ databases">
        <title>Centuries of genome instability and evolution in soft-shell clam transmissible cancer (bioRxiv).</title>
        <authorList>
            <person name="Hart S.F.M."/>
            <person name="Yonemitsu M.A."/>
            <person name="Giersch R.M."/>
            <person name="Beal B.F."/>
            <person name="Arriagada G."/>
            <person name="Davis B.W."/>
            <person name="Ostrander E.A."/>
            <person name="Goff S.P."/>
            <person name="Metzger M.J."/>
        </authorList>
    </citation>
    <scope>NUCLEOTIDE SEQUENCE</scope>
    <source>
        <strain evidence="1">MELC-2E11</strain>
        <tissue evidence="1">Siphon/mantle</tissue>
    </source>
</reference>